<dbReference type="OrthoDB" id="7597216at2"/>
<proteinExistence type="predicted"/>
<dbReference type="Gene3D" id="1.10.3230.30">
    <property type="entry name" value="Phage gp6-like head-tail connector protein"/>
    <property type="match status" value="1"/>
</dbReference>
<name>A0A2T4ZFH1_9HYPH</name>
<evidence type="ECO:0000313" key="2">
    <source>
        <dbReference type="Proteomes" id="UP000241808"/>
    </source>
</evidence>
<sequence>MSLIQTAPPAGEPLGLADLKAFLRLDGVEEDALVLSTAAAARAHLEAMTGRLFLRQGWRILRDAFPPTGRLTLPIGPILSLDAVTVAGEGGPVALAVDRFLLDGTAAPPRLAWRAGSMPQPAIPLAGIALDVTAGFGTAEDVPPSLLQALRLLTAHWFENRALIAVGHEVAVIPRMVEDLVAPFIMRRIA</sequence>
<dbReference type="InterPro" id="IPR011738">
    <property type="entry name" value="Phage_CHP"/>
</dbReference>
<dbReference type="CDD" id="cd08054">
    <property type="entry name" value="gp6"/>
    <property type="match status" value="1"/>
</dbReference>
<dbReference type="Proteomes" id="UP000241808">
    <property type="component" value="Unassembled WGS sequence"/>
</dbReference>
<evidence type="ECO:0000313" key="1">
    <source>
        <dbReference type="EMBL" id="PTM60660.1"/>
    </source>
</evidence>
<protein>
    <submittedName>
        <fullName evidence="1">Putative phiE125 gp8 family phage protein</fullName>
    </submittedName>
</protein>
<dbReference type="EMBL" id="PZZL01000002">
    <property type="protein sequence ID" value="PTM60660.1"/>
    <property type="molecule type" value="Genomic_DNA"/>
</dbReference>
<comment type="caution">
    <text evidence="1">The sequence shown here is derived from an EMBL/GenBank/DDBJ whole genome shotgun (WGS) entry which is preliminary data.</text>
</comment>
<organism evidence="1 2">
    <name type="scientific">Phreatobacter oligotrophus</name>
    <dbReference type="NCBI Taxonomy" id="1122261"/>
    <lineage>
        <taxon>Bacteria</taxon>
        <taxon>Pseudomonadati</taxon>
        <taxon>Pseudomonadota</taxon>
        <taxon>Alphaproteobacteria</taxon>
        <taxon>Hyphomicrobiales</taxon>
        <taxon>Phreatobacteraceae</taxon>
        <taxon>Phreatobacter</taxon>
    </lineage>
</organism>
<dbReference type="RefSeq" id="WP_108174620.1">
    <property type="nucleotide sequence ID" value="NZ_PZZL01000002.1"/>
</dbReference>
<reference evidence="1 2" key="1">
    <citation type="submission" date="2018-04" db="EMBL/GenBank/DDBJ databases">
        <title>Genomic Encyclopedia of Archaeal and Bacterial Type Strains, Phase II (KMG-II): from individual species to whole genera.</title>
        <authorList>
            <person name="Goeker M."/>
        </authorList>
    </citation>
    <scope>NUCLEOTIDE SEQUENCE [LARGE SCALE GENOMIC DNA]</scope>
    <source>
        <strain evidence="1 2">DSM 25521</strain>
    </source>
</reference>
<keyword evidence="2" id="KW-1185">Reference proteome</keyword>
<dbReference type="NCBIfam" id="TIGR02215">
    <property type="entry name" value="phage_chp_gp8"/>
    <property type="match status" value="1"/>
</dbReference>
<accession>A0A2T4ZFH1</accession>
<dbReference type="AlphaFoldDB" id="A0A2T4ZFH1"/>
<gene>
    <name evidence="1" type="ORF">C8P69_10242</name>
</gene>